<evidence type="ECO:0000256" key="1">
    <source>
        <dbReference type="SAM" id="MobiDB-lite"/>
    </source>
</evidence>
<dbReference type="InterPro" id="IPR032710">
    <property type="entry name" value="NTF2-like_dom_sf"/>
</dbReference>
<name>A0A7S3FKD3_9VIRI</name>
<feature type="compositionally biased region" description="Low complexity" evidence="1">
    <location>
        <begin position="1"/>
        <end position="20"/>
    </location>
</feature>
<dbReference type="Gene3D" id="3.10.450.50">
    <property type="match status" value="1"/>
</dbReference>
<organism evidence="2">
    <name type="scientific">Prasinoderma singulare</name>
    <dbReference type="NCBI Taxonomy" id="676789"/>
    <lineage>
        <taxon>Eukaryota</taxon>
        <taxon>Viridiplantae</taxon>
        <taxon>Prasinodermophyta</taxon>
        <taxon>Prasinodermophyceae</taxon>
        <taxon>Prasinodermales</taxon>
        <taxon>Prasinodermaceae</taxon>
        <taxon>Prasinoderma</taxon>
    </lineage>
</organism>
<gene>
    <name evidence="2" type="ORF">PSIN1315_LOCUS14556</name>
</gene>
<dbReference type="SUPFAM" id="SSF54427">
    <property type="entry name" value="NTF2-like"/>
    <property type="match status" value="1"/>
</dbReference>
<accession>A0A7S3FKD3</accession>
<feature type="region of interest" description="Disordered" evidence="1">
    <location>
        <begin position="1"/>
        <end position="25"/>
    </location>
</feature>
<dbReference type="AlphaFoldDB" id="A0A7S3FKD3"/>
<dbReference type="EMBL" id="HBHY01022679">
    <property type="protein sequence ID" value="CAE0154196.1"/>
    <property type="molecule type" value="Transcribed_RNA"/>
</dbReference>
<sequence>MASLRAAPLPRAISPPSRRAAGARRARPCASAAGAAAAEAKTVASSAHSDAELLALLEGFTASEQGVQDDSLLAESFEFIAPVVGPLPKEDYLRAVRSFGFADAFSDRDDGLFGQAVDPVTPDCVWFMSRFQGTHTGTLAGVEPTNIKVQLPPTASSVTFDANGKATKFTTGYVADRTQGNSGGLSALFGILYAIGKPLPFREAQPYKPSWRFRFFRVLGNLRRN</sequence>
<reference evidence="2" key="1">
    <citation type="submission" date="2021-01" db="EMBL/GenBank/DDBJ databases">
        <authorList>
            <person name="Corre E."/>
            <person name="Pelletier E."/>
            <person name="Niang G."/>
            <person name="Scheremetjew M."/>
            <person name="Finn R."/>
            <person name="Kale V."/>
            <person name="Holt S."/>
            <person name="Cochrane G."/>
            <person name="Meng A."/>
            <person name="Brown T."/>
            <person name="Cohen L."/>
        </authorList>
    </citation>
    <scope>NUCLEOTIDE SEQUENCE</scope>
    <source>
        <strain evidence="2">RCC927</strain>
    </source>
</reference>
<protein>
    <submittedName>
        <fullName evidence="2">Uncharacterized protein</fullName>
    </submittedName>
</protein>
<proteinExistence type="predicted"/>
<evidence type="ECO:0000313" key="2">
    <source>
        <dbReference type="EMBL" id="CAE0154196.1"/>
    </source>
</evidence>